<gene>
    <name evidence="2" type="ORF">BTMF_LOCUS13395</name>
</gene>
<evidence type="ECO:0000256" key="1">
    <source>
        <dbReference type="SAM" id="SignalP"/>
    </source>
</evidence>
<name>A0A0R3R5V9_9BILA</name>
<reference evidence="4" key="1">
    <citation type="submission" date="2017-02" db="UniProtKB">
        <authorList>
            <consortium name="WormBaseParasite"/>
        </authorList>
    </citation>
    <scope>IDENTIFICATION</scope>
</reference>
<dbReference type="SUPFAM" id="SSF103575">
    <property type="entry name" value="Plexin repeat"/>
    <property type="match status" value="1"/>
</dbReference>
<protein>
    <submittedName>
        <fullName evidence="4">PSI_integrin domain-containing protein</fullName>
    </submittedName>
</protein>
<reference evidence="2 3" key="2">
    <citation type="submission" date="2018-11" db="EMBL/GenBank/DDBJ databases">
        <authorList>
            <consortium name="Pathogen Informatics"/>
        </authorList>
    </citation>
    <scope>NUCLEOTIDE SEQUENCE [LARGE SCALE GENOMIC DNA]</scope>
</reference>
<evidence type="ECO:0000313" key="3">
    <source>
        <dbReference type="Proteomes" id="UP000280834"/>
    </source>
</evidence>
<dbReference type="EMBL" id="UZAG01020062">
    <property type="protein sequence ID" value="VDO45671.1"/>
    <property type="molecule type" value="Genomic_DNA"/>
</dbReference>
<proteinExistence type="predicted"/>
<dbReference type="STRING" id="42155.A0A0R3R5V9"/>
<keyword evidence="3" id="KW-1185">Reference proteome</keyword>
<keyword evidence="1" id="KW-0732">Signal</keyword>
<evidence type="ECO:0000313" key="2">
    <source>
        <dbReference type="EMBL" id="VDO45671.1"/>
    </source>
</evidence>
<sequence length="80" mass="9231">MRDRWLTRLGWCRIICLSTTIFIVGAQEFTTDDATSEIVESKKDFPCYSLPRENYTCSACIQFHDTCAWCSKAVCFGLLY</sequence>
<feature type="chain" id="PRO_5043131015" evidence="1">
    <location>
        <begin position="27"/>
        <end position="80"/>
    </location>
</feature>
<dbReference type="WBParaSite" id="BTMF_0001540301-mRNA-1">
    <property type="protein sequence ID" value="BTMF_0001540301-mRNA-1"/>
    <property type="gene ID" value="BTMF_0001540301"/>
</dbReference>
<evidence type="ECO:0000313" key="4">
    <source>
        <dbReference type="WBParaSite" id="BTMF_0001540301-mRNA-1"/>
    </source>
</evidence>
<dbReference type="AlphaFoldDB" id="A0A0R3R5V9"/>
<dbReference type="Proteomes" id="UP000280834">
    <property type="component" value="Unassembled WGS sequence"/>
</dbReference>
<feature type="signal peptide" evidence="1">
    <location>
        <begin position="1"/>
        <end position="26"/>
    </location>
</feature>
<accession>A0A0R3R5V9</accession>
<organism evidence="4">
    <name type="scientific">Brugia timori</name>
    <dbReference type="NCBI Taxonomy" id="42155"/>
    <lineage>
        <taxon>Eukaryota</taxon>
        <taxon>Metazoa</taxon>
        <taxon>Ecdysozoa</taxon>
        <taxon>Nematoda</taxon>
        <taxon>Chromadorea</taxon>
        <taxon>Rhabditida</taxon>
        <taxon>Spirurina</taxon>
        <taxon>Spiruromorpha</taxon>
        <taxon>Filarioidea</taxon>
        <taxon>Onchocercidae</taxon>
        <taxon>Brugia</taxon>
    </lineage>
</organism>